<keyword evidence="3" id="KW-1185">Reference proteome</keyword>
<dbReference type="AlphaFoldDB" id="F7W0S6"/>
<proteinExistence type="predicted"/>
<feature type="compositionally biased region" description="Low complexity" evidence="1">
    <location>
        <begin position="170"/>
        <end position="187"/>
    </location>
</feature>
<feature type="compositionally biased region" description="Polar residues" evidence="1">
    <location>
        <begin position="56"/>
        <end position="67"/>
    </location>
</feature>
<name>F7W0S6_SORMK</name>
<accession>F7W0S6</accession>
<feature type="region of interest" description="Disordered" evidence="1">
    <location>
        <begin position="1"/>
        <end position="26"/>
    </location>
</feature>
<dbReference type="OrthoDB" id="4584822at2759"/>
<sequence length="307" mass="35099">MGRICVKEDDEDANTSNGGWDESELDKNLKQLSLTTLKSWDDPFVGAHPRPPPRNKNGSTATKSTNTDIRKKKQRLREATLARMEQINEKLQPWENGESIMTRAQAQEVDRLCDEIPTRAQAQEVDRLCDEYYQICAALPPPQDLSPSGSSALPHSHSSYLNNNTDHYSDSYNNTSGDSSDTNSGTNPGTNSGPIDWIMALRTKEDFEKYHEHQKIKFGRKDPEDYNLMDMDSVQLNRRGREEMLSVVLGNKKGRLGKYWDWLAQRSGEMDREMELNGPTRHTRVPTRSPSNNFTGFYEKFVRHYGH</sequence>
<dbReference type="HOGENOM" id="CLU_906630_0_0_1"/>
<dbReference type="EMBL" id="CABT02000018">
    <property type="protein sequence ID" value="CCC11378.1"/>
    <property type="molecule type" value="Genomic_DNA"/>
</dbReference>
<gene>
    <name evidence="2" type="ORF">SMAC_02036</name>
</gene>
<protein>
    <submittedName>
        <fullName evidence="2">WGS project CABT00000000 data, contig 2.18</fullName>
    </submittedName>
</protein>
<dbReference type="OMA" id="FYENRWK"/>
<dbReference type="VEuPathDB" id="FungiDB:SMAC_02036"/>
<evidence type="ECO:0000313" key="2">
    <source>
        <dbReference type="EMBL" id="CCC11378.1"/>
    </source>
</evidence>
<evidence type="ECO:0000256" key="1">
    <source>
        <dbReference type="SAM" id="MobiDB-lite"/>
    </source>
</evidence>
<dbReference type="eggNOG" id="ENOG502RPSX">
    <property type="taxonomic scope" value="Eukaryota"/>
</dbReference>
<feature type="region of interest" description="Disordered" evidence="1">
    <location>
        <begin position="38"/>
        <end position="73"/>
    </location>
</feature>
<feature type="region of interest" description="Disordered" evidence="1">
    <location>
        <begin position="144"/>
        <end position="195"/>
    </location>
</feature>
<feature type="compositionally biased region" description="Low complexity" evidence="1">
    <location>
        <begin position="145"/>
        <end position="159"/>
    </location>
</feature>
<comment type="caution">
    <text evidence="2">The sequence shown here is derived from an EMBL/GenBank/DDBJ whole genome shotgun (WGS) entry which is preliminary data.</text>
</comment>
<evidence type="ECO:0000313" key="3">
    <source>
        <dbReference type="Proteomes" id="UP000001881"/>
    </source>
</evidence>
<organism evidence="2 3">
    <name type="scientific">Sordaria macrospora (strain ATCC MYA-333 / DSM 997 / K(L3346) / K-hell)</name>
    <dbReference type="NCBI Taxonomy" id="771870"/>
    <lineage>
        <taxon>Eukaryota</taxon>
        <taxon>Fungi</taxon>
        <taxon>Dikarya</taxon>
        <taxon>Ascomycota</taxon>
        <taxon>Pezizomycotina</taxon>
        <taxon>Sordariomycetes</taxon>
        <taxon>Sordariomycetidae</taxon>
        <taxon>Sordariales</taxon>
        <taxon>Sordariaceae</taxon>
        <taxon>Sordaria</taxon>
    </lineage>
</organism>
<dbReference type="Proteomes" id="UP000001881">
    <property type="component" value="Unassembled WGS sequence"/>
</dbReference>
<dbReference type="InParanoid" id="F7W0S6"/>
<reference evidence="2 3" key="1">
    <citation type="journal article" date="2010" name="PLoS Genet.">
        <title>De novo assembly of a 40 Mb eukaryotic genome from short sequence reads: Sordaria macrospora, a model organism for fungal morphogenesis.</title>
        <authorList>
            <person name="Nowrousian M."/>
            <person name="Stajich J."/>
            <person name="Chu M."/>
            <person name="Engh I."/>
            <person name="Espagne E."/>
            <person name="Halliday K."/>
            <person name="Kamerewerd J."/>
            <person name="Kempken F."/>
            <person name="Knab B."/>
            <person name="Kuo H.C."/>
            <person name="Osiewacz H.D."/>
            <person name="Poeggeler S."/>
            <person name="Read N."/>
            <person name="Seiler S."/>
            <person name="Smith K."/>
            <person name="Zickler D."/>
            <person name="Kueck U."/>
            <person name="Freitag M."/>
        </authorList>
    </citation>
    <scope>NUCLEOTIDE SEQUENCE [LARGE SCALE GENOMIC DNA]</scope>
    <source>
        <strain evidence="3">ATCC MYA-333 / DSM 997 / K(L3346) / K-hell</strain>
        <tissue evidence="2">Mycelium</tissue>
    </source>
</reference>